<dbReference type="Proteomes" id="UP000005238">
    <property type="component" value="Unassembled WGS sequence"/>
</dbReference>
<dbReference type="HOGENOM" id="CLU_835420_0_0_1"/>
<dbReference type="Pfam" id="PF10294">
    <property type="entry name" value="Methyltransf_16"/>
    <property type="match status" value="1"/>
</dbReference>
<proteinExistence type="predicted"/>
<dbReference type="VEuPathDB" id="FungiDB:KRP23_8086"/>
<dbReference type="GO" id="GO:0005634">
    <property type="term" value="C:nucleus"/>
    <property type="evidence" value="ECO:0000318"/>
    <property type="project" value="GO_Central"/>
</dbReference>
<evidence type="ECO:0000313" key="1">
    <source>
        <dbReference type="EnsemblProtists" id="Phyra94902"/>
    </source>
</evidence>
<dbReference type="VEuPathDB" id="FungiDB:KRP22_14829"/>
<dbReference type="VEuPathDB" id="FungiDB:KRP22_14830"/>
<dbReference type="PANTHER" id="PTHR14614:SF165">
    <property type="entry name" value="FAM86 N-TERMINAL DOMAIN-CONTAINING PROTEIN"/>
    <property type="match status" value="1"/>
</dbReference>
<reference evidence="1" key="2">
    <citation type="submission" date="2015-06" db="UniProtKB">
        <authorList>
            <consortium name="EnsemblProtists"/>
        </authorList>
    </citation>
    <scope>IDENTIFICATION</scope>
    <source>
        <strain evidence="1">Pr102</strain>
    </source>
</reference>
<protein>
    <recommendedName>
        <fullName evidence="3">FAM86 N-terminal domain-containing protein</fullName>
    </recommendedName>
</protein>
<dbReference type="AlphaFoldDB" id="H3HC81"/>
<dbReference type="eggNOG" id="KOG2793">
    <property type="taxonomic scope" value="Eukaryota"/>
</dbReference>
<dbReference type="STRING" id="164328.H3HC81"/>
<dbReference type="Gene3D" id="3.40.50.150">
    <property type="entry name" value="Vaccinia Virus protein VP39"/>
    <property type="match status" value="1"/>
</dbReference>
<keyword evidence="2" id="KW-1185">Reference proteome</keyword>
<dbReference type="InterPro" id="IPR019410">
    <property type="entry name" value="Methyltransf_16"/>
</dbReference>
<accession>H3HC81</accession>
<evidence type="ECO:0008006" key="3">
    <source>
        <dbReference type="Google" id="ProtNLM"/>
    </source>
</evidence>
<dbReference type="SUPFAM" id="SSF53335">
    <property type="entry name" value="S-adenosyl-L-methionine-dependent methyltransferases"/>
    <property type="match status" value="1"/>
</dbReference>
<dbReference type="GO" id="GO:0005737">
    <property type="term" value="C:cytoplasm"/>
    <property type="evidence" value="ECO:0000318"/>
    <property type="project" value="GO_Central"/>
</dbReference>
<sequence>MLLSGSRSLEPSLLAREPKLKRRRLGETSIVDVRLVELIRDLDEANEDNDKHYGLFVWPSALLLSRFVAREVDSLCRDKVVLELGCGTGLPSILAGLCGATKVYLTDRPDAVDVQRNAEVNIKLNGLEDRAQFIGLTWGDMLVPDKVLAIFRSVQVILAADCFYQSEDFEKVLATVALIFRCSNCTSCQFYLSYQLRSINRSIAPLLSRWGLSAKSVDKSQLVHDEIMFARVARAASFAAVRRTPSVALRALQTREKSTLVSILNREVTEEKANCFEEPDLEALRLKVEEVFALKETPGCMDVLLEGSVDSESIRINSTAWPAATSRWSACAT</sequence>
<dbReference type="GO" id="GO:0008276">
    <property type="term" value="F:protein methyltransferase activity"/>
    <property type="evidence" value="ECO:0000318"/>
    <property type="project" value="GO_Central"/>
</dbReference>
<dbReference type="EnsemblProtists" id="Phyra94902">
    <property type="protein sequence ID" value="Phyra94902"/>
    <property type="gene ID" value="Phyra94902"/>
</dbReference>
<dbReference type="VEuPathDB" id="FungiDB:KRP23_8085"/>
<dbReference type="EMBL" id="DS566023">
    <property type="status" value="NOT_ANNOTATED_CDS"/>
    <property type="molecule type" value="Genomic_DNA"/>
</dbReference>
<reference evidence="2" key="1">
    <citation type="journal article" date="2006" name="Science">
        <title>Phytophthora genome sequences uncover evolutionary origins and mechanisms of pathogenesis.</title>
        <authorList>
            <person name="Tyler B.M."/>
            <person name="Tripathy S."/>
            <person name="Zhang X."/>
            <person name="Dehal P."/>
            <person name="Jiang R.H."/>
            <person name="Aerts A."/>
            <person name="Arredondo F.D."/>
            <person name="Baxter L."/>
            <person name="Bensasson D."/>
            <person name="Beynon J.L."/>
            <person name="Chapman J."/>
            <person name="Damasceno C.M."/>
            <person name="Dorrance A.E."/>
            <person name="Dou D."/>
            <person name="Dickerman A.W."/>
            <person name="Dubchak I.L."/>
            <person name="Garbelotto M."/>
            <person name="Gijzen M."/>
            <person name="Gordon S.G."/>
            <person name="Govers F."/>
            <person name="Grunwald N.J."/>
            <person name="Huang W."/>
            <person name="Ivors K.L."/>
            <person name="Jones R.W."/>
            <person name="Kamoun S."/>
            <person name="Krampis K."/>
            <person name="Lamour K.H."/>
            <person name="Lee M.K."/>
            <person name="McDonald W.H."/>
            <person name="Medina M."/>
            <person name="Meijer H.J."/>
            <person name="Nordberg E.K."/>
            <person name="Maclean D.J."/>
            <person name="Ospina-Giraldo M.D."/>
            <person name="Morris P.F."/>
            <person name="Phuntumart V."/>
            <person name="Putnam N.H."/>
            <person name="Rash S."/>
            <person name="Rose J.K."/>
            <person name="Sakihama Y."/>
            <person name="Salamov A.A."/>
            <person name="Savidor A."/>
            <person name="Scheuring C.F."/>
            <person name="Smith B.M."/>
            <person name="Sobral B.W."/>
            <person name="Terry A."/>
            <person name="Torto-Alalibo T.A."/>
            <person name="Win J."/>
            <person name="Xu Z."/>
            <person name="Zhang H."/>
            <person name="Grigoriev I.V."/>
            <person name="Rokhsar D.S."/>
            <person name="Boore J.L."/>
        </authorList>
    </citation>
    <scope>NUCLEOTIDE SEQUENCE [LARGE SCALE GENOMIC DNA]</scope>
    <source>
        <strain evidence="2">Pr102</strain>
    </source>
</reference>
<dbReference type="CDD" id="cd02440">
    <property type="entry name" value="AdoMet_MTases"/>
    <property type="match status" value="1"/>
</dbReference>
<dbReference type="PANTHER" id="PTHR14614">
    <property type="entry name" value="HEPATOCELLULAR CARCINOMA-ASSOCIATED ANTIGEN"/>
    <property type="match status" value="1"/>
</dbReference>
<organism evidence="1 2">
    <name type="scientific">Phytophthora ramorum</name>
    <name type="common">Sudden oak death agent</name>
    <dbReference type="NCBI Taxonomy" id="164328"/>
    <lineage>
        <taxon>Eukaryota</taxon>
        <taxon>Sar</taxon>
        <taxon>Stramenopiles</taxon>
        <taxon>Oomycota</taxon>
        <taxon>Peronosporomycetes</taxon>
        <taxon>Peronosporales</taxon>
        <taxon>Peronosporaceae</taxon>
        <taxon>Phytophthora</taxon>
    </lineage>
</organism>
<dbReference type="InParanoid" id="H3HC81"/>
<name>H3HC81_PHYRM</name>
<evidence type="ECO:0000313" key="2">
    <source>
        <dbReference type="Proteomes" id="UP000005238"/>
    </source>
</evidence>
<dbReference type="InterPro" id="IPR029063">
    <property type="entry name" value="SAM-dependent_MTases_sf"/>
</dbReference>